<keyword evidence="10" id="KW-1185">Reference proteome</keyword>
<evidence type="ECO:0000256" key="3">
    <source>
        <dbReference type="ARBA" id="ARBA00022448"/>
    </source>
</evidence>
<reference evidence="9 10" key="1">
    <citation type="submission" date="2016-12" db="EMBL/GenBank/DDBJ databases">
        <title>Comparison of Traditional DNA-DNA Hybridization with In Silico Genomic Analysis.</title>
        <authorList>
            <person name="Nicholson A.C."/>
            <person name="Humrighouse B.W."/>
            <person name="Graziano J."/>
            <person name="Lasker B."/>
            <person name="Whitney A.M."/>
            <person name="Mcquiston J.R."/>
        </authorList>
    </citation>
    <scope>NUCLEOTIDE SEQUENCE [LARGE SCALE GENOMIC DNA]</scope>
    <source>
        <strain evidence="9 10">H2240</strain>
    </source>
</reference>
<keyword evidence="6 8" id="KW-1133">Transmembrane helix</keyword>
<dbReference type="SUPFAM" id="SSF81345">
    <property type="entry name" value="ABC transporter involved in vitamin B12 uptake, BtuC"/>
    <property type="match status" value="1"/>
</dbReference>
<feature type="transmembrane region" description="Helical" evidence="8">
    <location>
        <begin position="211"/>
        <end position="234"/>
    </location>
</feature>
<keyword evidence="5 8" id="KW-0812">Transmembrane</keyword>
<comment type="subcellular location">
    <subcellularLocation>
        <location evidence="1">Cell membrane</location>
        <topology evidence="1">Multi-pass membrane protein</topology>
    </subcellularLocation>
</comment>
<evidence type="ECO:0000256" key="2">
    <source>
        <dbReference type="ARBA" id="ARBA00007935"/>
    </source>
</evidence>
<dbReference type="RefSeq" id="WP_088213624.1">
    <property type="nucleotide sequence ID" value="NZ_NIPW01000003.1"/>
</dbReference>
<feature type="transmembrane region" description="Helical" evidence="8">
    <location>
        <begin position="240"/>
        <end position="259"/>
    </location>
</feature>
<protein>
    <submittedName>
        <fullName evidence="9">Enterobactin ABC transporter permease</fullName>
    </submittedName>
</protein>
<dbReference type="InterPro" id="IPR000522">
    <property type="entry name" value="ABC_transptr_permease_BtuC"/>
</dbReference>
<dbReference type="EMBL" id="NIPW01000003">
    <property type="protein sequence ID" value="OWJ80705.1"/>
    <property type="molecule type" value="Genomic_DNA"/>
</dbReference>
<feature type="transmembrane region" description="Helical" evidence="8">
    <location>
        <begin position="44"/>
        <end position="67"/>
    </location>
</feature>
<gene>
    <name evidence="9" type="ORF">CDV49_00505</name>
</gene>
<keyword evidence="3" id="KW-0813">Transport</keyword>
<feature type="transmembrane region" description="Helical" evidence="8">
    <location>
        <begin position="179"/>
        <end position="199"/>
    </location>
</feature>
<evidence type="ECO:0000256" key="1">
    <source>
        <dbReference type="ARBA" id="ARBA00004651"/>
    </source>
</evidence>
<evidence type="ECO:0000256" key="8">
    <source>
        <dbReference type="SAM" id="Phobius"/>
    </source>
</evidence>
<feature type="transmembrane region" description="Helical" evidence="8">
    <location>
        <begin position="132"/>
        <end position="153"/>
    </location>
</feature>
<organism evidence="9 10">
    <name type="scientific">Haematobacter genomosp. 1</name>
    <dbReference type="NCBI Taxonomy" id="366618"/>
    <lineage>
        <taxon>Bacteria</taxon>
        <taxon>Pseudomonadati</taxon>
        <taxon>Pseudomonadota</taxon>
        <taxon>Alphaproteobacteria</taxon>
        <taxon>Rhodobacterales</taxon>
        <taxon>Paracoccaceae</taxon>
        <taxon>Haematobacter</taxon>
    </lineage>
</organism>
<dbReference type="GO" id="GO:0005886">
    <property type="term" value="C:plasma membrane"/>
    <property type="evidence" value="ECO:0007669"/>
    <property type="project" value="UniProtKB-SubCell"/>
</dbReference>
<dbReference type="GO" id="GO:0022857">
    <property type="term" value="F:transmembrane transporter activity"/>
    <property type="evidence" value="ECO:0007669"/>
    <property type="project" value="InterPro"/>
</dbReference>
<feature type="transmembrane region" description="Helical" evidence="8">
    <location>
        <begin position="79"/>
        <end position="98"/>
    </location>
</feature>
<dbReference type="Proteomes" id="UP000196878">
    <property type="component" value="Unassembled WGS sequence"/>
</dbReference>
<feature type="transmembrane region" description="Helical" evidence="8">
    <location>
        <begin position="266"/>
        <end position="286"/>
    </location>
</feature>
<feature type="transmembrane region" description="Helical" evidence="8">
    <location>
        <begin position="104"/>
        <end position="125"/>
    </location>
</feature>
<evidence type="ECO:0000313" key="9">
    <source>
        <dbReference type="EMBL" id="OWJ80705.1"/>
    </source>
</evidence>
<dbReference type="PANTHER" id="PTHR30472:SF19">
    <property type="entry name" value="PETROBACTIN IMPORT SYSTEM PERMEASE PROTEIN YCLO"/>
    <property type="match status" value="1"/>
</dbReference>
<accession>A0A212AH14</accession>
<dbReference type="GO" id="GO:0033214">
    <property type="term" value="P:siderophore-iron import into cell"/>
    <property type="evidence" value="ECO:0007669"/>
    <property type="project" value="TreeGrafter"/>
</dbReference>
<dbReference type="InterPro" id="IPR037294">
    <property type="entry name" value="ABC_BtuC-like"/>
</dbReference>
<evidence type="ECO:0000256" key="7">
    <source>
        <dbReference type="ARBA" id="ARBA00023136"/>
    </source>
</evidence>
<sequence length="318" mass="33820">MAANRPRLVILLLAIVAALAVTAFMTLGAKGSWAFVLKFRGLKLAGLVLVAYAVAVSTVMFQTVTANRILTPSVMGFDALYVLIQTLLVAAIGSHAAAVLNPNLLFAAKVVLMVVFSGLLFRWLFLGEERSLHLLVLVGIIFGVFFRSISTLIQRMLDPNEFMVLSDSLFASFNSVQPALLGASAVLIGLASIVGYLMLNRLDVLTLGRPMSIGLGLPYRQTVAIILAIVALLVSVSTALVGPVTFFGLLVASLAHVMAGSAKHRHLLPVAVLLAIICLVGGQTVLERVFGFNTALSVIIEFLGGIAFILLIIRRGAR</sequence>
<evidence type="ECO:0000256" key="5">
    <source>
        <dbReference type="ARBA" id="ARBA00022692"/>
    </source>
</evidence>
<comment type="caution">
    <text evidence="9">The sequence shown here is derived from an EMBL/GenBank/DDBJ whole genome shotgun (WGS) entry which is preliminary data.</text>
</comment>
<dbReference type="PANTHER" id="PTHR30472">
    <property type="entry name" value="FERRIC ENTEROBACTIN TRANSPORT SYSTEM PERMEASE PROTEIN"/>
    <property type="match status" value="1"/>
</dbReference>
<keyword evidence="7 8" id="KW-0472">Membrane</keyword>
<dbReference type="Pfam" id="PF01032">
    <property type="entry name" value="FecCD"/>
    <property type="match status" value="1"/>
</dbReference>
<evidence type="ECO:0000256" key="4">
    <source>
        <dbReference type="ARBA" id="ARBA00022475"/>
    </source>
</evidence>
<evidence type="ECO:0000313" key="10">
    <source>
        <dbReference type="Proteomes" id="UP000196878"/>
    </source>
</evidence>
<evidence type="ECO:0000256" key="6">
    <source>
        <dbReference type="ARBA" id="ARBA00022989"/>
    </source>
</evidence>
<dbReference type="Gene3D" id="1.10.3470.10">
    <property type="entry name" value="ABC transporter involved in vitamin B12 uptake, BtuC"/>
    <property type="match status" value="1"/>
</dbReference>
<proteinExistence type="inferred from homology"/>
<comment type="similarity">
    <text evidence="2">Belongs to the binding-protein-dependent transport system permease family. FecCD subfamily.</text>
</comment>
<dbReference type="AlphaFoldDB" id="A0A212AH14"/>
<feature type="transmembrane region" description="Helical" evidence="8">
    <location>
        <begin position="292"/>
        <end position="313"/>
    </location>
</feature>
<dbReference type="OrthoDB" id="9796260at2"/>
<name>A0A212AH14_9RHOB</name>
<keyword evidence="4" id="KW-1003">Cell membrane</keyword>